<dbReference type="OrthoDB" id="9791139at2"/>
<proteinExistence type="predicted"/>
<dbReference type="GO" id="GO:0006046">
    <property type="term" value="P:N-acetylglucosamine catabolic process"/>
    <property type="evidence" value="ECO:0007669"/>
    <property type="project" value="TreeGrafter"/>
</dbReference>
<dbReference type="GO" id="GO:0004342">
    <property type="term" value="F:glucosamine-6-phosphate deaminase activity"/>
    <property type="evidence" value="ECO:0007669"/>
    <property type="project" value="InterPro"/>
</dbReference>
<dbReference type="InterPro" id="IPR006148">
    <property type="entry name" value="Glc/Gal-6P_isomerase"/>
</dbReference>
<dbReference type="KEGG" id="ada:A5CPEGH6_10310"/>
<dbReference type="GO" id="GO:0019262">
    <property type="term" value="P:N-acetylneuraminate catabolic process"/>
    <property type="evidence" value="ECO:0007669"/>
    <property type="project" value="TreeGrafter"/>
</dbReference>
<keyword evidence="3" id="KW-1185">Reference proteome</keyword>
<sequence>MFSIPNNFRTFSREMLNVKVFSTTGEMGRAAAAEVAAKIVELLGKKEEVNMIFAAAPSQEAFLNSLIADSRIDWTRINAFHMDEYIGVGPSAPQSFAHFLRERIFDRVPFRSVYCLDGLASDRDAECARYAGLLQRYPVDIVCMGIGENGHIAFNDPDVADFNDPKLVKVVALDPVCRQQQVNEKCFERLDLVPSEALTLTVPALLRGRWLFCIVPFASKAEAVRCTLYGEISEHCPASVLRNEADACLYLTAESARLLPAE</sequence>
<dbReference type="Proteomes" id="UP000319374">
    <property type="component" value="Chromosome"/>
</dbReference>
<dbReference type="GO" id="GO:0006043">
    <property type="term" value="P:glucosamine catabolic process"/>
    <property type="evidence" value="ECO:0007669"/>
    <property type="project" value="TreeGrafter"/>
</dbReference>
<dbReference type="AlphaFoldDB" id="A0A4Y1WZB8"/>
<evidence type="ECO:0000259" key="1">
    <source>
        <dbReference type="Pfam" id="PF01182"/>
    </source>
</evidence>
<organism evidence="2 3">
    <name type="scientific">Alistipes dispar</name>
    <dbReference type="NCBI Taxonomy" id="2585119"/>
    <lineage>
        <taxon>Bacteria</taxon>
        <taxon>Pseudomonadati</taxon>
        <taxon>Bacteroidota</taxon>
        <taxon>Bacteroidia</taxon>
        <taxon>Bacteroidales</taxon>
        <taxon>Rikenellaceae</taxon>
        <taxon>Alistipes</taxon>
    </lineage>
</organism>
<dbReference type="Gene3D" id="3.40.50.1360">
    <property type="match status" value="1"/>
</dbReference>
<reference evidence="3" key="1">
    <citation type="submission" date="2019-06" db="EMBL/GenBank/DDBJ databases">
        <title>Alistipes onderdonkii subsp. vulgaris subsp. nov., Alistipes dispar sp. nov. and Alistipes communis sp. nov., isolated from human faeces, and creation of Alistipes onderdonkii subsp. onderdonkii subsp. nov.</title>
        <authorList>
            <person name="Sakamoto M."/>
            <person name="Ikeyama N."/>
            <person name="Ogata Y."/>
            <person name="Suda W."/>
            <person name="Iino T."/>
            <person name="Hattori M."/>
            <person name="Ohkuma M."/>
        </authorList>
    </citation>
    <scope>NUCLEOTIDE SEQUENCE [LARGE SCALE GENOMIC DNA]</scope>
    <source>
        <strain evidence="3">5CPEGH6</strain>
    </source>
</reference>
<name>A0A4Y1WZB8_9BACT</name>
<dbReference type="CDD" id="cd01399">
    <property type="entry name" value="GlcN6P_deaminase"/>
    <property type="match status" value="1"/>
</dbReference>
<dbReference type="GO" id="GO:0005737">
    <property type="term" value="C:cytoplasm"/>
    <property type="evidence" value="ECO:0007669"/>
    <property type="project" value="TreeGrafter"/>
</dbReference>
<protein>
    <submittedName>
        <fullName evidence="2">Glucosamine-6-phosphate deaminase</fullName>
    </submittedName>
</protein>
<dbReference type="InterPro" id="IPR004547">
    <property type="entry name" value="Glucosamine6P_isomerase"/>
</dbReference>
<gene>
    <name evidence="2" type="primary">nagB_1</name>
    <name evidence="2" type="ORF">A5CPEGH6_10310</name>
</gene>
<dbReference type="GO" id="GO:0042802">
    <property type="term" value="F:identical protein binding"/>
    <property type="evidence" value="ECO:0007669"/>
    <property type="project" value="TreeGrafter"/>
</dbReference>
<evidence type="ECO:0000313" key="2">
    <source>
        <dbReference type="EMBL" id="BBL06393.1"/>
    </source>
</evidence>
<dbReference type="PANTHER" id="PTHR11280">
    <property type="entry name" value="GLUCOSAMINE-6-PHOSPHATE ISOMERASE"/>
    <property type="match status" value="1"/>
</dbReference>
<dbReference type="InterPro" id="IPR037171">
    <property type="entry name" value="NagB/RpiA_transferase-like"/>
</dbReference>
<dbReference type="GO" id="GO:0005975">
    <property type="term" value="P:carbohydrate metabolic process"/>
    <property type="evidence" value="ECO:0007669"/>
    <property type="project" value="InterPro"/>
</dbReference>
<dbReference type="RefSeq" id="WP_141428217.1">
    <property type="nucleotide sequence ID" value="NZ_AP019736.1"/>
</dbReference>
<accession>A0A4Y1WZB8</accession>
<feature type="domain" description="Glucosamine/galactosamine-6-phosphate isomerase" evidence="1">
    <location>
        <begin position="25"/>
        <end position="244"/>
    </location>
</feature>
<dbReference type="SUPFAM" id="SSF100950">
    <property type="entry name" value="NagB/RpiA/CoA transferase-like"/>
    <property type="match status" value="1"/>
</dbReference>
<dbReference type="Pfam" id="PF01182">
    <property type="entry name" value="Glucosamine_iso"/>
    <property type="match status" value="1"/>
</dbReference>
<evidence type="ECO:0000313" key="3">
    <source>
        <dbReference type="Proteomes" id="UP000319374"/>
    </source>
</evidence>
<dbReference type="EMBL" id="AP019736">
    <property type="protein sequence ID" value="BBL06393.1"/>
    <property type="molecule type" value="Genomic_DNA"/>
</dbReference>
<dbReference type="PANTHER" id="PTHR11280:SF6">
    <property type="entry name" value="GLUCOSAMINE-6-PHOSPHATE ISOMERASE NAGB"/>
    <property type="match status" value="1"/>
</dbReference>
<dbReference type="GeneID" id="98673009"/>